<organism evidence="2 3">
    <name type="scientific">Xanthomonas fragariae</name>
    <dbReference type="NCBI Taxonomy" id="48664"/>
    <lineage>
        <taxon>Bacteria</taxon>
        <taxon>Pseudomonadati</taxon>
        <taxon>Pseudomonadota</taxon>
        <taxon>Gammaproteobacteria</taxon>
        <taxon>Lysobacterales</taxon>
        <taxon>Lysobacteraceae</taxon>
        <taxon>Xanthomonas</taxon>
    </lineage>
</organism>
<gene>
    <name evidence="2" type="ORF">PD885_03460</name>
</gene>
<dbReference type="Proteomes" id="UP000195877">
    <property type="component" value="Chromosome 1"/>
</dbReference>
<feature type="region of interest" description="Disordered" evidence="1">
    <location>
        <begin position="1"/>
        <end position="22"/>
    </location>
</feature>
<keyword evidence="3" id="KW-1185">Reference proteome</keyword>
<dbReference type="EMBL" id="LT853882">
    <property type="protein sequence ID" value="SMR00681.1"/>
    <property type="molecule type" value="Genomic_DNA"/>
</dbReference>
<sequence length="51" mass="5637">MRKALTKACQNRPLAGQGAEAPLRPERRCPLASSVNWLLDRLSAVVPMHLL</sequence>
<proteinExistence type="predicted"/>
<name>A0ABY1RTN6_9XANT</name>
<dbReference type="RefSeq" id="WP_159089776.1">
    <property type="nucleotide sequence ID" value="NZ_JAYFSS010000003.1"/>
</dbReference>
<protein>
    <submittedName>
        <fullName evidence="2">Uncharacterized protein</fullName>
    </submittedName>
</protein>
<evidence type="ECO:0000313" key="3">
    <source>
        <dbReference type="Proteomes" id="UP000195877"/>
    </source>
</evidence>
<evidence type="ECO:0000256" key="1">
    <source>
        <dbReference type="SAM" id="MobiDB-lite"/>
    </source>
</evidence>
<reference evidence="2 3" key="1">
    <citation type="submission" date="2017-05" db="EMBL/GenBank/DDBJ databases">
        <authorList>
            <person name="Blom J."/>
        </authorList>
    </citation>
    <scope>NUCLEOTIDE SEQUENCE [LARGE SCALE GENOMIC DNA]</scope>
    <source>
        <strain evidence="2">PD885</strain>
    </source>
</reference>
<accession>A0ABY1RTN6</accession>
<evidence type="ECO:0000313" key="2">
    <source>
        <dbReference type="EMBL" id="SMR00681.1"/>
    </source>
</evidence>